<reference evidence="1" key="1">
    <citation type="journal article" date="2015" name="Nature">
        <title>Complex archaea that bridge the gap between prokaryotes and eukaryotes.</title>
        <authorList>
            <person name="Spang A."/>
            <person name="Saw J.H."/>
            <person name="Jorgensen S.L."/>
            <person name="Zaremba-Niedzwiedzka K."/>
            <person name="Martijn J."/>
            <person name="Lind A.E."/>
            <person name="van Eijk R."/>
            <person name="Schleper C."/>
            <person name="Guy L."/>
            <person name="Ettema T.J."/>
        </authorList>
    </citation>
    <scope>NUCLEOTIDE SEQUENCE</scope>
</reference>
<protein>
    <submittedName>
        <fullName evidence="1">Uncharacterized protein</fullName>
    </submittedName>
</protein>
<organism evidence="1">
    <name type="scientific">marine sediment metagenome</name>
    <dbReference type="NCBI Taxonomy" id="412755"/>
    <lineage>
        <taxon>unclassified sequences</taxon>
        <taxon>metagenomes</taxon>
        <taxon>ecological metagenomes</taxon>
    </lineage>
</organism>
<dbReference type="EMBL" id="LAZR01018259">
    <property type="protein sequence ID" value="KKL97076.1"/>
    <property type="molecule type" value="Genomic_DNA"/>
</dbReference>
<proteinExistence type="predicted"/>
<comment type="caution">
    <text evidence="1">The sequence shown here is derived from an EMBL/GenBank/DDBJ whole genome shotgun (WGS) entry which is preliminary data.</text>
</comment>
<name>A0A0F9H276_9ZZZZ</name>
<gene>
    <name evidence="1" type="ORF">LCGC14_1838080</name>
</gene>
<evidence type="ECO:0000313" key="1">
    <source>
        <dbReference type="EMBL" id="KKL97076.1"/>
    </source>
</evidence>
<dbReference type="AlphaFoldDB" id="A0A0F9H276"/>
<sequence>MSISFARLPDLAIPINTKPSNALTDLDLDGAVAILLIAPAALDGNTYTIQVRRRAAATWVTLQGGTIGTSVADVAPPAATKAFCYDMLTYGLSAFHSFRINSSVNVGDADHVWEAIMLWEGM</sequence>
<accession>A0A0F9H276</accession>